<dbReference type="HOGENOM" id="CLU_649958_0_0_10"/>
<dbReference type="Pfam" id="PF09411">
    <property type="entry name" value="PagL"/>
    <property type="match status" value="1"/>
</dbReference>
<dbReference type="OrthoDB" id="1196682at2"/>
<dbReference type="KEGG" id="ppn:Palpr_1308"/>
<accession>E4T410</accession>
<dbReference type="InterPro" id="IPR011250">
    <property type="entry name" value="OMP/PagP_B-barrel"/>
</dbReference>
<dbReference type="EMBL" id="CP002345">
    <property type="protein sequence ID" value="ADQ79454.1"/>
    <property type="molecule type" value="Genomic_DNA"/>
</dbReference>
<dbReference type="STRING" id="694427.Palpr_1308"/>
<organism evidence="3 4">
    <name type="scientific">Paludibacter propionicigenes (strain DSM 17365 / JCM 13257 / WB4)</name>
    <dbReference type="NCBI Taxonomy" id="694427"/>
    <lineage>
        <taxon>Bacteria</taxon>
        <taxon>Pseudomonadati</taxon>
        <taxon>Bacteroidota</taxon>
        <taxon>Bacteroidia</taxon>
        <taxon>Bacteroidales</taxon>
        <taxon>Paludibacteraceae</taxon>
        <taxon>Paludibacter</taxon>
    </lineage>
</organism>
<keyword evidence="4" id="KW-1185">Reference proteome</keyword>
<sequence>MRLRVFQVSLFLVLLFGSISVIAQDERAQLPLALRNAYFGVSVGSINYDFGAAQFQAPAGYNFRSVTVNHAAVRLVLYGYEFNKYLSAQLTYMRPVSWVFYYYDRGLEQNVRSSVWMNVGGLTLRPQLPINKRFSLNGEFGLGIVTRHGFKALDETPIISGVNYATVLFGGGINYHINDNWRLLLSTTYSPKKTSVNQPATNFLSAGFNYKLSPVSEKKLKKAAETGYINPKQWIQIGYASNALGYGVNNALEKAVLFWGGDAEVYRGLTFTYQRNIFHSAKYFALDWGVTAATWKTKGVGAGLSNPNKENFFTLSVFPVGRFNFLHTKPLDAYFYYSVAGPTYISKVIIDGNDTGAHFTFQDNMGVGAFFGEKRNWNAEIKIGHYSNGNVYPQNAAVKVPLSLNVGYAF</sequence>
<evidence type="ECO:0000313" key="3">
    <source>
        <dbReference type="EMBL" id="ADQ79454.1"/>
    </source>
</evidence>
<dbReference type="eggNOG" id="ENOG5033KJA">
    <property type="taxonomic scope" value="Bacteria"/>
</dbReference>
<reference evidence="3 4" key="2">
    <citation type="journal article" date="2011" name="Stand. Genomic Sci.">
        <title>Complete genome sequence of Paludibacter propionicigenes type strain (WB4).</title>
        <authorList>
            <person name="Gronow S."/>
            <person name="Munk C."/>
            <person name="Lapidus A."/>
            <person name="Nolan M."/>
            <person name="Lucas S."/>
            <person name="Hammon N."/>
            <person name="Deshpande S."/>
            <person name="Cheng J.F."/>
            <person name="Tapia R."/>
            <person name="Han C."/>
            <person name="Goodwin L."/>
            <person name="Pitluck S."/>
            <person name="Liolios K."/>
            <person name="Ivanova N."/>
            <person name="Mavromatis K."/>
            <person name="Mikhailova N."/>
            <person name="Pati A."/>
            <person name="Chen A."/>
            <person name="Palaniappan K."/>
            <person name="Land M."/>
            <person name="Hauser L."/>
            <person name="Chang Y.J."/>
            <person name="Jeffries C.D."/>
            <person name="Brambilla E."/>
            <person name="Rohde M."/>
            <person name="Goker M."/>
            <person name="Detter J.C."/>
            <person name="Woyke T."/>
            <person name="Bristow J."/>
            <person name="Eisen J.A."/>
            <person name="Markowitz V."/>
            <person name="Hugenholtz P."/>
            <person name="Kyrpides N.C."/>
            <person name="Klenk H.P."/>
        </authorList>
    </citation>
    <scope>NUCLEOTIDE SEQUENCE [LARGE SCALE GENOMIC DNA]</scope>
    <source>
        <strain evidence="4">DSM 17365 / JCM 13257 / WB4</strain>
    </source>
</reference>
<evidence type="ECO:0000313" key="4">
    <source>
        <dbReference type="Proteomes" id="UP000008718"/>
    </source>
</evidence>
<feature type="domain" description="Outer membrane protein beta-barrel" evidence="2">
    <location>
        <begin position="11"/>
        <end position="211"/>
    </location>
</feature>
<protein>
    <submittedName>
        <fullName evidence="3">Lipid A 3-O-deacylase-related protein</fullName>
    </submittedName>
</protein>
<name>E4T410_PALPW</name>
<proteinExistence type="predicted"/>
<dbReference type="InterPro" id="IPR027385">
    <property type="entry name" value="Beta-barrel_OMP"/>
</dbReference>
<dbReference type="SUPFAM" id="SSF56925">
    <property type="entry name" value="OMPA-like"/>
    <property type="match status" value="1"/>
</dbReference>
<dbReference type="RefSeq" id="WP_013444823.1">
    <property type="nucleotide sequence ID" value="NC_014734.1"/>
</dbReference>
<keyword evidence="1" id="KW-0732">Signal</keyword>
<gene>
    <name evidence="3" type="ordered locus">Palpr_1308</name>
</gene>
<dbReference type="InterPro" id="IPR018550">
    <property type="entry name" value="Lipid-A_deacylase-rel"/>
</dbReference>
<dbReference type="Pfam" id="PF13505">
    <property type="entry name" value="OMP_b-brl"/>
    <property type="match status" value="1"/>
</dbReference>
<evidence type="ECO:0000256" key="1">
    <source>
        <dbReference type="ARBA" id="ARBA00022729"/>
    </source>
</evidence>
<evidence type="ECO:0000259" key="2">
    <source>
        <dbReference type="Pfam" id="PF13505"/>
    </source>
</evidence>
<dbReference type="Proteomes" id="UP000008718">
    <property type="component" value="Chromosome"/>
</dbReference>
<dbReference type="AlphaFoldDB" id="E4T410"/>
<reference key="1">
    <citation type="submission" date="2010-11" db="EMBL/GenBank/DDBJ databases">
        <title>The complete genome of Paludibacter propionicigenes DSM 17365.</title>
        <authorList>
            <consortium name="US DOE Joint Genome Institute (JGI-PGF)"/>
            <person name="Lucas S."/>
            <person name="Copeland A."/>
            <person name="Lapidus A."/>
            <person name="Bruce D."/>
            <person name="Goodwin L."/>
            <person name="Pitluck S."/>
            <person name="Kyrpides N."/>
            <person name="Mavromatis K."/>
            <person name="Ivanova N."/>
            <person name="Munk A.C."/>
            <person name="Brettin T."/>
            <person name="Detter J.C."/>
            <person name="Han C."/>
            <person name="Tapia R."/>
            <person name="Land M."/>
            <person name="Hauser L."/>
            <person name="Markowitz V."/>
            <person name="Cheng J.-F."/>
            <person name="Hugenholtz P."/>
            <person name="Woyke T."/>
            <person name="Wu D."/>
            <person name="Gronow S."/>
            <person name="Wellnitz S."/>
            <person name="Brambilla E."/>
            <person name="Klenk H.-P."/>
            <person name="Eisen J.A."/>
        </authorList>
    </citation>
    <scope>NUCLEOTIDE SEQUENCE</scope>
    <source>
        <strain>WB4</strain>
    </source>
</reference>
<dbReference type="Gene3D" id="2.40.160.20">
    <property type="match status" value="2"/>
</dbReference>